<feature type="compositionally biased region" description="Basic and acidic residues" evidence="1">
    <location>
        <begin position="61"/>
        <end position="76"/>
    </location>
</feature>
<name>A0A0F9VM95_9ZZZZ</name>
<comment type="caution">
    <text evidence="2">The sequence shown here is derived from an EMBL/GenBank/DDBJ whole genome shotgun (WGS) entry which is preliminary data.</text>
</comment>
<proteinExistence type="predicted"/>
<gene>
    <name evidence="2" type="ORF">LCGC14_0388130</name>
</gene>
<dbReference type="AlphaFoldDB" id="A0A0F9VM95"/>
<dbReference type="EMBL" id="LAZR01000322">
    <property type="protein sequence ID" value="KKN74611.1"/>
    <property type="molecule type" value="Genomic_DNA"/>
</dbReference>
<evidence type="ECO:0000313" key="2">
    <source>
        <dbReference type="EMBL" id="KKN74611.1"/>
    </source>
</evidence>
<organism evidence="2">
    <name type="scientific">marine sediment metagenome</name>
    <dbReference type="NCBI Taxonomy" id="412755"/>
    <lineage>
        <taxon>unclassified sequences</taxon>
        <taxon>metagenomes</taxon>
        <taxon>ecological metagenomes</taxon>
    </lineage>
</organism>
<protein>
    <submittedName>
        <fullName evidence="2">Uncharacterized protein</fullName>
    </submittedName>
</protein>
<reference evidence="2" key="1">
    <citation type="journal article" date="2015" name="Nature">
        <title>Complex archaea that bridge the gap between prokaryotes and eukaryotes.</title>
        <authorList>
            <person name="Spang A."/>
            <person name="Saw J.H."/>
            <person name="Jorgensen S.L."/>
            <person name="Zaremba-Niedzwiedzka K."/>
            <person name="Martijn J."/>
            <person name="Lind A.E."/>
            <person name="van Eijk R."/>
            <person name="Schleper C."/>
            <person name="Guy L."/>
            <person name="Ettema T.J."/>
        </authorList>
    </citation>
    <scope>NUCLEOTIDE SEQUENCE</scope>
</reference>
<feature type="compositionally biased region" description="Low complexity" evidence="1">
    <location>
        <begin position="78"/>
        <end position="89"/>
    </location>
</feature>
<feature type="region of interest" description="Disordered" evidence="1">
    <location>
        <begin position="61"/>
        <end position="89"/>
    </location>
</feature>
<accession>A0A0F9VM95</accession>
<evidence type="ECO:0000256" key="1">
    <source>
        <dbReference type="SAM" id="MobiDB-lite"/>
    </source>
</evidence>
<sequence>MKGIVKTVQANNTWEGHGKTFYIFEVEIGEHAGQYMTPKFTDKDAPEFPFQVGKEADYEFEGGDRPKIKLPQKEFKPSSASKGGSGSNSSFALSYAKDVLVASYMTQNTEVLVLSTDQMFDLADKMNNWLNDH</sequence>